<protein>
    <recommendedName>
        <fullName evidence="2">Cytochrome c-552/4 domain-containing protein</fullName>
    </recommendedName>
</protein>
<dbReference type="InterPro" id="IPR036280">
    <property type="entry name" value="Multihaem_cyt_sf"/>
</dbReference>
<evidence type="ECO:0000256" key="1">
    <source>
        <dbReference type="SAM" id="MobiDB-lite"/>
    </source>
</evidence>
<dbReference type="AlphaFoldDB" id="A0A5B8XPE1"/>
<dbReference type="KEGG" id="bbae:FRD01_09160"/>
<dbReference type="EMBL" id="CP042467">
    <property type="protein sequence ID" value="QED27404.1"/>
    <property type="molecule type" value="Genomic_DNA"/>
</dbReference>
<keyword evidence="4" id="KW-1185">Reference proteome</keyword>
<reference evidence="3 4" key="1">
    <citation type="submission" date="2019-08" db="EMBL/GenBank/DDBJ databases">
        <authorList>
            <person name="Liang Q."/>
        </authorList>
    </citation>
    <scope>NUCLEOTIDE SEQUENCE [LARGE SCALE GENOMIC DNA]</scope>
    <source>
        <strain evidence="3 4">V1718</strain>
    </source>
</reference>
<gene>
    <name evidence="3" type="ORF">FRD01_09160</name>
</gene>
<proteinExistence type="predicted"/>
<evidence type="ECO:0000313" key="3">
    <source>
        <dbReference type="EMBL" id="QED27404.1"/>
    </source>
</evidence>
<sequence>MIDVCGARVLFLFLSFLVVCGCKKEEAHAPKPLRAAQVQDKEVLVDTDDPVQCAPCHGAVFKEWSQSVHSRSHHSKNAVYQTKLAEISQENPKAITECSTCHAPRAPDEPDSYIATQGVSCAACHNVEAVHLESGKVGSEAIKWAEPGKFRSGRDVIPNASPVHNTGDALPEIKDGKTLCLACHSELGSPHQVPHCKASKESPQTACSTCHVPEVDGPHGTVSTRKTHKSHAFSVKPSVPE</sequence>
<name>A0A5B8XPE1_9DELT</name>
<dbReference type="RefSeq" id="WP_146959089.1">
    <property type="nucleotide sequence ID" value="NZ_CP042467.1"/>
</dbReference>
<dbReference type="InterPro" id="IPR023155">
    <property type="entry name" value="Cyt_c-552/4"/>
</dbReference>
<evidence type="ECO:0000313" key="4">
    <source>
        <dbReference type="Proteomes" id="UP000321595"/>
    </source>
</evidence>
<dbReference type="SUPFAM" id="SSF48695">
    <property type="entry name" value="Multiheme cytochromes"/>
    <property type="match status" value="1"/>
</dbReference>
<dbReference type="Pfam" id="PF13435">
    <property type="entry name" value="Cytochrome_C554"/>
    <property type="match status" value="1"/>
</dbReference>
<accession>A0A5B8XPE1</accession>
<evidence type="ECO:0000259" key="2">
    <source>
        <dbReference type="Pfam" id="PF13435"/>
    </source>
</evidence>
<dbReference type="Gene3D" id="1.10.1130.10">
    <property type="entry name" value="Flavocytochrome C3, Chain A"/>
    <property type="match status" value="1"/>
</dbReference>
<feature type="domain" description="Cytochrome c-552/4" evidence="2">
    <location>
        <begin position="52"/>
        <end position="125"/>
    </location>
</feature>
<dbReference type="OrthoDB" id="9769195at2"/>
<dbReference type="Proteomes" id="UP000321595">
    <property type="component" value="Chromosome"/>
</dbReference>
<organism evidence="3 4">
    <name type="scientific">Microvenator marinus</name>
    <dbReference type="NCBI Taxonomy" id="2600177"/>
    <lineage>
        <taxon>Bacteria</taxon>
        <taxon>Deltaproteobacteria</taxon>
        <taxon>Bradymonadales</taxon>
        <taxon>Microvenatoraceae</taxon>
        <taxon>Microvenator</taxon>
    </lineage>
</organism>
<feature type="region of interest" description="Disordered" evidence="1">
    <location>
        <begin position="218"/>
        <end position="241"/>
    </location>
</feature>